<sequence>MSPKTNLDIVFGAMTFGKEGEEQVRTSSLQTCASILSTYQSHGGSEIDTSRFYGNGTSETHLAALNWDSLGFTLATKFYPNTAGLMGRPATHLTRDDMRAAISESLHALGDVEKVDLWYLHAPDRSVPLEETLAVVDELYREGKFNRWGVSNYMAWEVSAIWDIQCVASDD</sequence>
<dbReference type="InterPro" id="IPR050523">
    <property type="entry name" value="AKR_Detox_Biosynth"/>
</dbReference>
<feature type="domain" description="NADP-dependent oxidoreductase" evidence="2">
    <location>
        <begin position="9"/>
        <end position="161"/>
    </location>
</feature>
<gene>
    <name evidence="3" type="ORF">GRF29_1g3521715</name>
</gene>
<protein>
    <recommendedName>
        <fullName evidence="2">NADP-dependent oxidoreductase domain-containing protein</fullName>
    </recommendedName>
</protein>
<comment type="caution">
    <text evidence="3">The sequence shown here is derived from an EMBL/GenBank/DDBJ whole genome shotgun (WGS) entry which is preliminary data.</text>
</comment>
<keyword evidence="4" id="KW-1185">Reference proteome</keyword>
<dbReference type="PANTHER" id="PTHR43364">
    <property type="entry name" value="NADH-SPECIFIC METHYLGLYOXAL REDUCTASE-RELATED"/>
    <property type="match status" value="1"/>
</dbReference>
<dbReference type="EMBL" id="WVTA01000001">
    <property type="protein sequence ID" value="KAK3217609.1"/>
    <property type="molecule type" value="Genomic_DNA"/>
</dbReference>
<keyword evidence="1" id="KW-0560">Oxidoreductase</keyword>
<evidence type="ECO:0000313" key="3">
    <source>
        <dbReference type="EMBL" id="KAK3217609.1"/>
    </source>
</evidence>
<name>A0AAN6M7I3_9PLEO</name>
<dbReference type="GO" id="GO:0016491">
    <property type="term" value="F:oxidoreductase activity"/>
    <property type="evidence" value="ECO:0007669"/>
    <property type="project" value="UniProtKB-KW"/>
</dbReference>
<proteinExistence type="predicted"/>
<reference evidence="3 4" key="1">
    <citation type="submission" date="2021-02" db="EMBL/GenBank/DDBJ databases">
        <title>Genome assembly of Pseudopithomyces chartarum.</title>
        <authorList>
            <person name="Jauregui R."/>
            <person name="Singh J."/>
            <person name="Voisey C."/>
        </authorList>
    </citation>
    <scope>NUCLEOTIDE SEQUENCE [LARGE SCALE GENOMIC DNA]</scope>
    <source>
        <strain evidence="3 4">AGR01</strain>
    </source>
</reference>
<dbReference type="InterPro" id="IPR036812">
    <property type="entry name" value="NAD(P)_OxRdtase_dom_sf"/>
</dbReference>
<accession>A0AAN6M7I3</accession>
<dbReference type="AlphaFoldDB" id="A0AAN6M7I3"/>
<dbReference type="InterPro" id="IPR023210">
    <property type="entry name" value="NADP_OxRdtase_dom"/>
</dbReference>
<organism evidence="3 4">
    <name type="scientific">Pseudopithomyces chartarum</name>
    <dbReference type="NCBI Taxonomy" id="1892770"/>
    <lineage>
        <taxon>Eukaryota</taxon>
        <taxon>Fungi</taxon>
        <taxon>Dikarya</taxon>
        <taxon>Ascomycota</taxon>
        <taxon>Pezizomycotina</taxon>
        <taxon>Dothideomycetes</taxon>
        <taxon>Pleosporomycetidae</taxon>
        <taxon>Pleosporales</taxon>
        <taxon>Massarineae</taxon>
        <taxon>Didymosphaeriaceae</taxon>
        <taxon>Pseudopithomyces</taxon>
    </lineage>
</organism>
<evidence type="ECO:0000259" key="2">
    <source>
        <dbReference type="Pfam" id="PF00248"/>
    </source>
</evidence>
<dbReference type="Gene3D" id="3.20.20.100">
    <property type="entry name" value="NADP-dependent oxidoreductase domain"/>
    <property type="match status" value="1"/>
</dbReference>
<dbReference type="SUPFAM" id="SSF51430">
    <property type="entry name" value="NAD(P)-linked oxidoreductase"/>
    <property type="match status" value="1"/>
</dbReference>
<evidence type="ECO:0000256" key="1">
    <source>
        <dbReference type="ARBA" id="ARBA00023002"/>
    </source>
</evidence>
<dbReference type="PANTHER" id="PTHR43364:SF4">
    <property type="entry name" value="NAD(P)-LINKED OXIDOREDUCTASE SUPERFAMILY PROTEIN"/>
    <property type="match status" value="1"/>
</dbReference>
<dbReference type="Pfam" id="PF00248">
    <property type="entry name" value="Aldo_ket_red"/>
    <property type="match status" value="1"/>
</dbReference>
<dbReference type="Proteomes" id="UP001280581">
    <property type="component" value="Unassembled WGS sequence"/>
</dbReference>
<evidence type="ECO:0000313" key="4">
    <source>
        <dbReference type="Proteomes" id="UP001280581"/>
    </source>
</evidence>